<gene>
    <name evidence="2" type="ORF">U6C28_04395</name>
</gene>
<dbReference type="RefSeq" id="WP_322610728.1">
    <property type="nucleotide sequence ID" value="NZ_JAXLNX010000005.1"/>
</dbReference>
<dbReference type="NCBIfam" id="TIGR01641">
    <property type="entry name" value="phageSPP1_gp7"/>
    <property type="match status" value="1"/>
</dbReference>
<organism evidence="2 3">
    <name type="scientific">Lysinibacillus irui</name>
    <dbReference type="NCBI Taxonomy" id="2998077"/>
    <lineage>
        <taxon>Bacteria</taxon>
        <taxon>Bacillati</taxon>
        <taxon>Bacillota</taxon>
        <taxon>Bacilli</taxon>
        <taxon>Bacillales</taxon>
        <taxon>Bacillaceae</taxon>
        <taxon>Lysinibacillus</taxon>
    </lineage>
</organism>
<evidence type="ECO:0000259" key="1">
    <source>
        <dbReference type="Pfam" id="PF04233"/>
    </source>
</evidence>
<reference evidence="2 3" key="1">
    <citation type="submission" date="2023-12" db="EMBL/GenBank/DDBJ databases">
        <title>Genome comparison identifies genes involved in endophytic behavior of Lysinibacillus irui and provides insights into its role as a plant-growth promoting bacterium.</title>
        <authorList>
            <person name="Hilario S."/>
            <person name="Matos I."/>
            <person name="Goncalves M.F.M."/>
            <person name="Pardo C.A."/>
            <person name="Santos M.J."/>
        </authorList>
    </citation>
    <scope>NUCLEOTIDE SEQUENCE [LARGE SCALE GENOMIC DNA]</scope>
    <source>
        <strain evidence="2 3">B3</strain>
    </source>
</reference>
<keyword evidence="3" id="KW-1185">Reference proteome</keyword>
<dbReference type="EMBL" id="JAXUIA010000002">
    <property type="protein sequence ID" value="MEA0975529.1"/>
    <property type="molecule type" value="Genomic_DNA"/>
</dbReference>
<sequence length="253" mass="29027">MAKRVPPTRFPDVVAASYFRSIDKLVQEAGKATLSLYDTAVKSEMQKDCRGYVQDGPFDFFKKLTSHIKKAVSIVYSQQRVNTAASSFMKNLNQVNKTNMEKQGRVSGIELTATESWLAPFLKENIQKNVDYITNIRDEYTHKIESIIYEGIKDGNSYKTIRMQLEEQIGMSQRRAKFIAVDQSGTLFGQMTAQRHKNMGVMKFKWRTSKDERVRDSHKVLEDKIFSYEDPPSVGLPGEDFHCRCIALPIFDD</sequence>
<name>A0ABU5NHL4_9BACI</name>
<feature type="domain" description="Phage head morphogenesis" evidence="1">
    <location>
        <begin position="143"/>
        <end position="246"/>
    </location>
</feature>
<accession>A0ABU5NHL4</accession>
<dbReference type="Proteomes" id="UP001289615">
    <property type="component" value="Unassembled WGS sequence"/>
</dbReference>
<dbReference type="InterPro" id="IPR006528">
    <property type="entry name" value="Phage_head_morphogenesis_dom"/>
</dbReference>
<comment type="caution">
    <text evidence="2">The sequence shown here is derived from an EMBL/GenBank/DDBJ whole genome shotgun (WGS) entry which is preliminary data.</text>
</comment>
<protein>
    <submittedName>
        <fullName evidence="2">Minor capsid protein</fullName>
    </submittedName>
</protein>
<evidence type="ECO:0000313" key="3">
    <source>
        <dbReference type="Proteomes" id="UP001289615"/>
    </source>
</evidence>
<dbReference type="Pfam" id="PF04233">
    <property type="entry name" value="Phage_Mu_F"/>
    <property type="match status" value="1"/>
</dbReference>
<proteinExistence type="predicted"/>
<evidence type="ECO:0000313" key="2">
    <source>
        <dbReference type="EMBL" id="MEA0975529.1"/>
    </source>
</evidence>